<dbReference type="EMBL" id="LAQT01000010">
    <property type="protein sequence ID" value="KPC52284.1"/>
    <property type="molecule type" value="Genomic_DNA"/>
</dbReference>
<evidence type="ECO:0000313" key="2">
    <source>
        <dbReference type="Proteomes" id="UP000037939"/>
    </source>
</evidence>
<sequence length="37" mass="3821">MDCYVHDVESTTVRSGTAVGHSGGLTDLLGSRTITIA</sequence>
<evidence type="ECO:0000313" key="1">
    <source>
        <dbReference type="EMBL" id="KPC52284.1"/>
    </source>
</evidence>
<reference evidence="1 2" key="1">
    <citation type="submission" date="2015-07" db="EMBL/GenBank/DDBJ databases">
        <title>Draft genome sequence of the Amantichitinum ursilacus IGB-41, a new chitin-degrading bacterium.</title>
        <authorList>
            <person name="Kirstahler P."/>
            <person name="Guenther M."/>
            <person name="Grumaz C."/>
            <person name="Rupp S."/>
            <person name="Zibek S."/>
            <person name="Sohn K."/>
        </authorList>
    </citation>
    <scope>NUCLEOTIDE SEQUENCE [LARGE SCALE GENOMIC DNA]</scope>
    <source>
        <strain evidence="1 2">IGB-41</strain>
    </source>
</reference>
<name>A0A0N0XI71_9NEIS</name>
<protein>
    <submittedName>
        <fullName evidence="1">Uncharacterized protein</fullName>
    </submittedName>
</protein>
<proteinExistence type="predicted"/>
<organism evidence="1 2">
    <name type="scientific">Amantichitinum ursilacus</name>
    <dbReference type="NCBI Taxonomy" id="857265"/>
    <lineage>
        <taxon>Bacteria</taxon>
        <taxon>Pseudomonadati</taxon>
        <taxon>Pseudomonadota</taxon>
        <taxon>Betaproteobacteria</taxon>
        <taxon>Neisseriales</taxon>
        <taxon>Chitinibacteraceae</taxon>
        <taxon>Amantichitinum</taxon>
    </lineage>
</organism>
<keyword evidence="2" id="KW-1185">Reference proteome</keyword>
<dbReference type="AlphaFoldDB" id="A0A0N0XI71"/>
<dbReference type="STRING" id="857265.WG78_14535"/>
<accession>A0A0N0XI71</accession>
<gene>
    <name evidence="1" type="ORF">WG78_14535</name>
</gene>
<comment type="caution">
    <text evidence="1">The sequence shown here is derived from an EMBL/GenBank/DDBJ whole genome shotgun (WGS) entry which is preliminary data.</text>
</comment>
<dbReference type="Proteomes" id="UP000037939">
    <property type="component" value="Unassembled WGS sequence"/>
</dbReference>